<proteinExistence type="predicted"/>
<dbReference type="EMBL" id="AP027268">
    <property type="protein sequence ID" value="BDW91180.1"/>
    <property type="molecule type" value="Genomic_DNA"/>
</dbReference>
<keyword evidence="1" id="KW-0812">Transmembrane</keyword>
<name>A0AA48H9G4_9FLAO</name>
<reference evidence="2 3" key="1">
    <citation type="submission" date="2023-01" db="EMBL/GenBank/DDBJ databases">
        <title>Complete genome sequence of Muricauda aquimarina strain IFOP_LL357.</title>
        <authorList>
            <person name="Gajardo G."/>
            <person name="Ueki S."/>
            <person name="Maruyama F."/>
        </authorList>
    </citation>
    <scope>NUCLEOTIDE SEQUENCE [LARGE SCALE GENOMIC DNA]</scope>
    <source>
        <strain evidence="2 3">IFOP_LL357</strain>
    </source>
</reference>
<evidence type="ECO:0000313" key="3">
    <source>
        <dbReference type="Proteomes" id="UP001330184"/>
    </source>
</evidence>
<protein>
    <submittedName>
        <fullName evidence="2">Uncharacterized protein</fullName>
    </submittedName>
</protein>
<feature type="transmembrane region" description="Helical" evidence="1">
    <location>
        <begin position="75"/>
        <end position="97"/>
    </location>
</feature>
<dbReference type="AlphaFoldDB" id="A0AA48H9G4"/>
<evidence type="ECO:0000256" key="1">
    <source>
        <dbReference type="SAM" id="Phobius"/>
    </source>
</evidence>
<dbReference type="Proteomes" id="UP001330184">
    <property type="component" value="Chromosome"/>
</dbReference>
<sequence length="107" mass="11582">MENYDAYFMAGGALQILGKLILVLASGILFTKQRNLGTTLMLLGSLLSIVFSLGTLLLTTFSAQAGPESVIKANALGSLLTPLPYILFAIGLFWFSLKQVKKHPKNH</sequence>
<keyword evidence="3" id="KW-1185">Reference proteome</keyword>
<dbReference type="RefSeq" id="WP_338195578.1">
    <property type="nucleotide sequence ID" value="NZ_AP027268.1"/>
</dbReference>
<organism evidence="2 3">
    <name type="scientific">Flagellimonas marinaquae</name>
    <dbReference type="NCBI Taxonomy" id="254955"/>
    <lineage>
        <taxon>Bacteria</taxon>
        <taxon>Pseudomonadati</taxon>
        <taxon>Bacteroidota</taxon>
        <taxon>Flavobacteriia</taxon>
        <taxon>Flavobacteriales</taxon>
        <taxon>Flavobacteriaceae</taxon>
        <taxon>Flagellimonas</taxon>
    </lineage>
</organism>
<evidence type="ECO:0000313" key="2">
    <source>
        <dbReference type="EMBL" id="BDW91180.1"/>
    </source>
</evidence>
<accession>A0AA48H9G4</accession>
<feature type="transmembrane region" description="Helical" evidence="1">
    <location>
        <begin position="42"/>
        <end position="63"/>
    </location>
</feature>
<gene>
    <name evidence="2" type="ORF">MACH07_00120</name>
</gene>
<keyword evidence="1" id="KW-1133">Transmembrane helix</keyword>
<keyword evidence="1" id="KW-0472">Membrane</keyword>
<feature type="transmembrane region" description="Helical" evidence="1">
    <location>
        <begin position="6"/>
        <end position="30"/>
    </location>
</feature>